<dbReference type="GO" id="GO:0030968">
    <property type="term" value="P:endoplasmic reticulum unfolded protein response"/>
    <property type="evidence" value="ECO:0007669"/>
    <property type="project" value="TreeGrafter"/>
</dbReference>
<feature type="region of interest" description="Disordered" evidence="5">
    <location>
        <begin position="794"/>
        <end position="824"/>
    </location>
</feature>
<evidence type="ECO:0000313" key="8">
    <source>
        <dbReference type="Proteomes" id="UP000318582"/>
    </source>
</evidence>
<dbReference type="STRING" id="109895.A0A507DTJ2"/>
<feature type="signal peptide" evidence="6">
    <location>
        <begin position="1"/>
        <end position="35"/>
    </location>
</feature>
<evidence type="ECO:0000313" key="7">
    <source>
        <dbReference type="EMBL" id="TPX55069.1"/>
    </source>
</evidence>
<keyword evidence="1" id="KW-0547">Nucleotide-binding</keyword>
<dbReference type="PANTHER" id="PTHR45639">
    <property type="entry name" value="HSC70CB, ISOFORM G-RELATED"/>
    <property type="match status" value="1"/>
</dbReference>
<dbReference type="AlphaFoldDB" id="A0A507DTJ2"/>
<evidence type="ECO:0000256" key="5">
    <source>
        <dbReference type="SAM" id="MobiDB-lite"/>
    </source>
</evidence>
<dbReference type="Proteomes" id="UP000318582">
    <property type="component" value="Unassembled WGS sequence"/>
</dbReference>
<keyword evidence="6" id="KW-0732">Signal</keyword>
<feature type="region of interest" description="Disordered" evidence="5">
    <location>
        <begin position="873"/>
        <end position="966"/>
    </location>
</feature>
<feature type="compositionally biased region" description="Low complexity" evidence="5">
    <location>
        <begin position="921"/>
        <end position="960"/>
    </location>
</feature>
<dbReference type="InterPro" id="IPR029048">
    <property type="entry name" value="HSP70_C_sf"/>
</dbReference>
<evidence type="ECO:0000256" key="1">
    <source>
        <dbReference type="ARBA" id="ARBA00022741"/>
    </source>
</evidence>
<feature type="compositionally biased region" description="Low complexity" evidence="5">
    <location>
        <begin position="617"/>
        <end position="627"/>
    </location>
</feature>
<dbReference type="GO" id="GO:0140662">
    <property type="term" value="F:ATP-dependent protein folding chaperone"/>
    <property type="evidence" value="ECO:0007669"/>
    <property type="project" value="InterPro"/>
</dbReference>
<keyword evidence="4" id="KW-0143">Chaperone</keyword>
<evidence type="ECO:0000256" key="2">
    <source>
        <dbReference type="ARBA" id="ARBA00022824"/>
    </source>
</evidence>
<dbReference type="Gene3D" id="1.20.1270.10">
    <property type="match status" value="1"/>
</dbReference>
<feature type="compositionally biased region" description="Acidic residues" evidence="5">
    <location>
        <begin position="582"/>
        <end position="595"/>
    </location>
</feature>
<sequence>MRLLTPKSLATGSLFPFLALLILALCTVAPHGSSASVIGIDFGTEWSKVALVKSGVPLDIVLNAESKRKTPAVVFIKEGDRRYGSDAVALSTRFPQDSYPALKNLLGKLYDDPIAEAYRATYTNTMVRDPVRGTCAFKFNETTTFSVEELVAMQLAYAKKQAEVAGQEFVAGAVLTVPPYWGQFERQALLDAAELASLRVLSLINDETAVALNFASGRQFPQPQYHIFYDMGAGSTVAALVKFHNPGTTKHSKTLELEVQAVGYDASLGGHSVDVKLQHHLANEFKTKFGKKLQGDVFADSRAMAKLLKEAGRVKQILSANTETASSVEGVMEDIDFRTKVTRVTLEDITSDIARRVTGPVSSILTQANMTLDQLDSLILVGGGARIPFVQAALRDLVGENKIAKNVNADEAAVLGAAFRGAGLSTQFRVREIKIKDLNLHPVDIAYNAEPKDAAAAAATRTFRTTFFSDKTPLGSKKLMTFKRKSDFEFQLAYKPTNDHPPATIIRATITGLEEAIKAKRETALDDPKVKAFIELTESGIISVGEATAHFEVEQVDKEAASLKDTVLNFFKGKKTDNKGEEDADAGVEEVDEDSDKPTAPSAETTTTKNTHKNGKTAKNTTNTTTTPNPPPSKKIITETIKLNLTLTYPTLPPLTPDQLLTAKHTLSQLDTADAHRRAREEARNTLEAFYYTGKELIYDDDLDHTATEHERTTFKTVFEDVSEWIYEVADEAPLEDLVHKLKALKEVHTPLHFKVREHKMRDAAVEKLRTVTAEARVALDAWRKAITDTTLLTTDDTTDNTTTTTDNKDTTPAATAPRHTASELDTLHTQLVRAEEWLAAKLEQQSKLVAHAMPVLVTKDIAEWVRTVEKEVRRLRHKPGPPHTKSKNTTTTTTTTTTTASASAATTPSAHSTTRDASKTKPAATTTTTTTTTAKTPTPTTTSSSSATRTTTTASAPASAEHEEL</sequence>
<dbReference type="GO" id="GO:0005524">
    <property type="term" value="F:ATP binding"/>
    <property type="evidence" value="ECO:0007669"/>
    <property type="project" value="UniProtKB-KW"/>
</dbReference>
<dbReference type="PANTHER" id="PTHR45639:SF3">
    <property type="entry name" value="HYPOXIA UP-REGULATED PROTEIN 1"/>
    <property type="match status" value="1"/>
</dbReference>
<dbReference type="Pfam" id="PF00012">
    <property type="entry name" value="HSP70"/>
    <property type="match status" value="1"/>
</dbReference>
<dbReference type="FunFam" id="3.90.640.10:FF:000004">
    <property type="entry name" value="Heat shock 70 kDa protein 4"/>
    <property type="match status" value="1"/>
</dbReference>
<dbReference type="SUPFAM" id="SSF100934">
    <property type="entry name" value="Heat shock protein 70kD (HSP70), C-terminal subdomain"/>
    <property type="match status" value="1"/>
</dbReference>
<dbReference type="PRINTS" id="PR00301">
    <property type="entry name" value="HEATSHOCK70"/>
</dbReference>
<keyword evidence="2" id="KW-0256">Endoplasmic reticulum</keyword>
<dbReference type="Gene3D" id="2.60.34.10">
    <property type="entry name" value="Substrate Binding Domain Of DNAk, Chain A, domain 1"/>
    <property type="match status" value="1"/>
</dbReference>
<feature type="compositionally biased region" description="Basic residues" evidence="5">
    <location>
        <begin position="874"/>
        <end position="887"/>
    </location>
</feature>
<dbReference type="GO" id="GO:0034663">
    <property type="term" value="C:endoplasmic reticulum chaperone complex"/>
    <property type="evidence" value="ECO:0007669"/>
    <property type="project" value="TreeGrafter"/>
</dbReference>
<dbReference type="InterPro" id="IPR013126">
    <property type="entry name" value="Hsp_70_fam"/>
</dbReference>
<feature type="chain" id="PRO_5021379797" evidence="6">
    <location>
        <begin position="36"/>
        <end position="966"/>
    </location>
</feature>
<keyword evidence="3" id="KW-0067">ATP-binding</keyword>
<protein>
    <submittedName>
        <fullName evidence="7">Uncharacterized protein</fullName>
    </submittedName>
</protein>
<dbReference type="CDD" id="cd10230">
    <property type="entry name" value="ASKHA_NBD_HSP70_HYOU1"/>
    <property type="match status" value="1"/>
</dbReference>
<feature type="compositionally biased region" description="Low complexity" evidence="5">
    <location>
        <begin position="794"/>
        <end position="820"/>
    </location>
</feature>
<evidence type="ECO:0000256" key="6">
    <source>
        <dbReference type="SAM" id="SignalP"/>
    </source>
</evidence>
<gene>
    <name evidence="7" type="ORF">PhCBS80983_g05624</name>
</gene>
<feature type="compositionally biased region" description="Low complexity" evidence="5">
    <location>
        <begin position="888"/>
        <end position="913"/>
    </location>
</feature>
<dbReference type="InterPro" id="IPR043129">
    <property type="entry name" value="ATPase_NBD"/>
</dbReference>
<evidence type="ECO:0000256" key="4">
    <source>
        <dbReference type="ARBA" id="ARBA00023186"/>
    </source>
</evidence>
<reference evidence="7 8" key="1">
    <citation type="journal article" date="2019" name="Sci. Rep.">
        <title>Comparative genomics of chytrid fungi reveal insights into the obligate biotrophic and pathogenic lifestyle of Synchytrium endobioticum.</title>
        <authorList>
            <person name="van de Vossenberg B.T.L.H."/>
            <person name="Warris S."/>
            <person name="Nguyen H.D.T."/>
            <person name="van Gent-Pelzer M.P.E."/>
            <person name="Joly D.L."/>
            <person name="van de Geest H.C."/>
            <person name="Bonants P.J.M."/>
            <person name="Smith D.S."/>
            <person name="Levesque C.A."/>
            <person name="van der Lee T.A.J."/>
        </authorList>
    </citation>
    <scope>NUCLEOTIDE SEQUENCE [LARGE SCALE GENOMIC DNA]</scope>
    <source>
        <strain evidence="7 8">CBS 809.83</strain>
    </source>
</reference>
<feature type="region of interest" description="Disordered" evidence="5">
    <location>
        <begin position="574"/>
        <end position="635"/>
    </location>
</feature>
<dbReference type="SUPFAM" id="SSF53067">
    <property type="entry name" value="Actin-like ATPase domain"/>
    <property type="match status" value="2"/>
</dbReference>
<organism evidence="7 8">
    <name type="scientific">Powellomyces hirtus</name>
    <dbReference type="NCBI Taxonomy" id="109895"/>
    <lineage>
        <taxon>Eukaryota</taxon>
        <taxon>Fungi</taxon>
        <taxon>Fungi incertae sedis</taxon>
        <taxon>Chytridiomycota</taxon>
        <taxon>Chytridiomycota incertae sedis</taxon>
        <taxon>Chytridiomycetes</taxon>
        <taxon>Spizellomycetales</taxon>
        <taxon>Powellomycetaceae</taxon>
        <taxon>Powellomyces</taxon>
    </lineage>
</organism>
<accession>A0A507DTJ2</accession>
<dbReference type="Gene3D" id="3.30.420.40">
    <property type="match status" value="2"/>
</dbReference>
<dbReference type="Gene3D" id="3.30.30.30">
    <property type="match status" value="1"/>
</dbReference>
<dbReference type="EMBL" id="QEAQ01000129">
    <property type="protein sequence ID" value="TPX55069.1"/>
    <property type="molecule type" value="Genomic_DNA"/>
</dbReference>
<name>A0A507DTJ2_9FUNG</name>
<dbReference type="Gene3D" id="3.90.640.10">
    <property type="entry name" value="Actin, Chain A, domain 4"/>
    <property type="match status" value="1"/>
</dbReference>
<comment type="caution">
    <text evidence="7">The sequence shown here is derived from an EMBL/GenBank/DDBJ whole genome shotgun (WGS) entry which is preliminary data.</text>
</comment>
<dbReference type="InterPro" id="IPR029047">
    <property type="entry name" value="HSP70_peptide-bd_sf"/>
</dbReference>
<proteinExistence type="predicted"/>
<keyword evidence="8" id="KW-1185">Reference proteome</keyword>
<evidence type="ECO:0000256" key="3">
    <source>
        <dbReference type="ARBA" id="ARBA00022840"/>
    </source>
</evidence>